<dbReference type="PANTHER" id="PTHR34819:SF3">
    <property type="entry name" value="CELL SURFACE PROTEIN"/>
    <property type="match status" value="1"/>
</dbReference>
<name>A0ABT1YCW1_9BACL</name>
<dbReference type="Pfam" id="PF01345">
    <property type="entry name" value="DUF11"/>
    <property type="match status" value="2"/>
</dbReference>
<reference evidence="2 3" key="1">
    <citation type="submission" date="2022-08" db="EMBL/GenBank/DDBJ databases">
        <title>Paenibacillus endoradicis sp. nov., Paenibacillus radicibacter sp. nov and Paenibacillus pararadicis sp. nov., three cold-adapted plant growth-promoting bacteria isolated from root of Larix gmelinii in Great Khingan.</title>
        <authorList>
            <person name="Xue H."/>
        </authorList>
    </citation>
    <scope>NUCLEOTIDE SEQUENCE [LARGE SCALE GENOMIC DNA]</scope>
    <source>
        <strain evidence="2 3">N5-1-1-5</strain>
    </source>
</reference>
<dbReference type="EMBL" id="JANQBD010000002">
    <property type="protein sequence ID" value="MCR8630254.1"/>
    <property type="molecule type" value="Genomic_DNA"/>
</dbReference>
<keyword evidence="3" id="KW-1185">Reference proteome</keyword>
<comment type="caution">
    <text evidence="2">The sequence shown here is derived from an EMBL/GenBank/DDBJ whole genome shotgun (WGS) entry which is preliminary data.</text>
</comment>
<dbReference type="InterPro" id="IPR001434">
    <property type="entry name" value="OmcB-like_DUF11"/>
</dbReference>
<organism evidence="2 3">
    <name type="scientific">Paenibacillus radicis</name>
    <name type="common">ex Xue et al. 2023</name>
    <dbReference type="NCBI Taxonomy" id="2972489"/>
    <lineage>
        <taxon>Bacteria</taxon>
        <taxon>Bacillati</taxon>
        <taxon>Bacillota</taxon>
        <taxon>Bacilli</taxon>
        <taxon>Bacillales</taxon>
        <taxon>Paenibacillaceae</taxon>
        <taxon>Paenibacillus</taxon>
    </lineage>
</organism>
<protein>
    <submittedName>
        <fullName evidence="2">DUF11 domain-containing protein</fullName>
    </submittedName>
</protein>
<evidence type="ECO:0000313" key="2">
    <source>
        <dbReference type="EMBL" id="MCR8630254.1"/>
    </source>
</evidence>
<proteinExistence type="predicted"/>
<dbReference type="PANTHER" id="PTHR34819">
    <property type="entry name" value="LARGE CYSTEINE-RICH PERIPLASMIC PROTEIN OMCB"/>
    <property type="match status" value="1"/>
</dbReference>
<sequence length="559" mass="60998">MTSNSLSKQLLLNQSRVTFSSAGIDSVAYSNTVSTPLVGPILKLVKSAEHTQVTLGQTITYSLTLHNTGNKDALVTLYDRLPEGTAFISNSVLRDGVPLPGTHPSAGIQLGIVSVQTLVRIVFQVILIALPKDLQLVNQGLADFSFQTDEGRKVTGSVSSNSFILQVQGVKVTAHLKANTEQTFIGDTVTYSISVMNQGSQTIHDAVATFRVLEGAVFVPGSVMVNEVYMPSSNPNLGIPAGSIARDTSINISFRVQITQVPADSQFTNQAFIRYQADHSYQEVDSNFVTINVIQPAISLSKQVNWLRATHGDKLFYELVVTNDAAIAVDAVLVDVLPKGVLFIWDSMQLNGQSFNGGRPEEIRLGTLRAYTQTTISFQVNVTTLVGELTTAELVNQAKVYYTFRLPDGRLVQETIMSNTVSTGLFSPIIQLNVDVRPDVIEPDETVEFVLELTNSGNWTADVILTDLVPMEATLLNVSIQIQGMPAASLFAGGLLYVGNIIPKARINITYLARISGYMEVSRIRGHAVAQYRFDLDGRTYRSEVRSNSYLIIVEDPDE</sequence>
<feature type="domain" description="DUF11" evidence="1">
    <location>
        <begin position="42"/>
        <end position="92"/>
    </location>
</feature>
<dbReference type="InterPro" id="IPR051172">
    <property type="entry name" value="Chlamydia_OmcB"/>
</dbReference>
<accession>A0ABT1YCW1</accession>
<dbReference type="NCBIfam" id="TIGR01451">
    <property type="entry name" value="B_ant_repeat"/>
    <property type="match status" value="3"/>
</dbReference>
<dbReference type="RefSeq" id="WP_258211873.1">
    <property type="nucleotide sequence ID" value="NZ_JANQBD010000002.1"/>
</dbReference>
<evidence type="ECO:0000313" key="3">
    <source>
        <dbReference type="Proteomes" id="UP001300012"/>
    </source>
</evidence>
<feature type="domain" description="DUF11" evidence="1">
    <location>
        <begin position="298"/>
        <end position="400"/>
    </location>
</feature>
<gene>
    <name evidence="2" type="ORF">NV381_03460</name>
</gene>
<dbReference type="InterPro" id="IPR047589">
    <property type="entry name" value="DUF11_rpt"/>
</dbReference>
<evidence type="ECO:0000259" key="1">
    <source>
        <dbReference type="Pfam" id="PF01345"/>
    </source>
</evidence>
<dbReference type="Proteomes" id="UP001300012">
    <property type="component" value="Unassembled WGS sequence"/>
</dbReference>